<evidence type="ECO:0000256" key="1">
    <source>
        <dbReference type="SAM" id="MobiDB-lite"/>
    </source>
</evidence>
<gene>
    <name evidence="2" type="ORF">BOX15_Mlig022519g1</name>
</gene>
<dbReference type="Proteomes" id="UP000215902">
    <property type="component" value="Unassembled WGS sequence"/>
</dbReference>
<evidence type="ECO:0000313" key="2">
    <source>
        <dbReference type="EMBL" id="PAA77219.1"/>
    </source>
</evidence>
<evidence type="ECO:0000313" key="3">
    <source>
        <dbReference type="Proteomes" id="UP000215902"/>
    </source>
</evidence>
<reference evidence="2 3" key="1">
    <citation type="submission" date="2017-06" db="EMBL/GenBank/DDBJ databases">
        <title>A platform for efficient transgenesis in Macrostomum lignano, a flatworm model organism for stem cell research.</title>
        <authorList>
            <person name="Berezikov E."/>
        </authorList>
    </citation>
    <scope>NUCLEOTIDE SEQUENCE [LARGE SCALE GENOMIC DNA]</scope>
    <source>
        <strain evidence="2">DV1</strain>
        <tissue evidence="2">Whole organism</tissue>
    </source>
</reference>
<protein>
    <submittedName>
        <fullName evidence="2">Uncharacterized protein</fullName>
    </submittedName>
</protein>
<proteinExistence type="predicted"/>
<feature type="compositionally biased region" description="Low complexity" evidence="1">
    <location>
        <begin position="46"/>
        <end position="55"/>
    </location>
</feature>
<organism evidence="2 3">
    <name type="scientific">Macrostomum lignano</name>
    <dbReference type="NCBI Taxonomy" id="282301"/>
    <lineage>
        <taxon>Eukaryota</taxon>
        <taxon>Metazoa</taxon>
        <taxon>Spiralia</taxon>
        <taxon>Lophotrochozoa</taxon>
        <taxon>Platyhelminthes</taxon>
        <taxon>Rhabditophora</taxon>
        <taxon>Macrostomorpha</taxon>
        <taxon>Macrostomida</taxon>
        <taxon>Macrostomidae</taxon>
        <taxon>Macrostomum</taxon>
    </lineage>
</organism>
<comment type="caution">
    <text evidence="2">The sequence shown here is derived from an EMBL/GenBank/DDBJ whole genome shotgun (WGS) entry which is preliminary data.</text>
</comment>
<feature type="region of interest" description="Disordered" evidence="1">
    <location>
        <begin position="43"/>
        <end position="71"/>
    </location>
</feature>
<dbReference type="AlphaFoldDB" id="A0A267FW32"/>
<sequence length="246" mass="27508">MTYSQRGGGADVLTLPRLMRSLHDRAETPNADKDPIRYQWHTRPFQQQQQQQQQQAADATGDRPASFGRFDSDDILAAVRRRIRSPPDHRIRDAMHRRAVAEANPGGGRGGQLNSVMAHYLTASSLADSVLNRRLMQPAQQPGCSCCAGVNFANKLRRHRAARGVVPLPEQDRLAGPPSSFHYDASPDELAELADHRRLRHRPTTPPELRRSEAEHQLDANLRRLESSILALGSRRSGRACRPTAR</sequence>
<accession>A0A267FW32</accession>
<keyword evidence="3" id="KW-1185">Reference proteome</keyword>
<feature type="region of interest" description="Disordered" evidence="1">
    <location>
        <begin position="195"/>
        <end position="216"/>
    </location>
</feature>
<dbReference type="EMBL" id="NIVC01000758">
    <property type="protein sequence ID" value="PAA77219.1"/>
    <property type="molecule type" value="Genomic_DNA"/>
</dbReference>
<name>A0A267FW32_9PLAT</name>